<proteinExistence type="predicted"/>
<feature type="compositionally biased region" description="Basic residues" evidence="5">
    <location>
        <begin position="323"/>
        <end position="334"/>
    </location>
</feature>
<keyword evidence="2 6" id="KW-0812">Transmembrane</keyword>
<evidence type="ECO:0000313" key="9">
    <source>
        <dbReference type="Proteomes" id="UP001211907"/>
    </source>
</evidence>
<evidence type="ECO:0000256" key="3">
    <source>
        <dbReference type="ARBA" id="ARBA00022989"/>
    </source>
</evidence>
<reference evidence="8" key="1">
    <citation type="submission" date="2020-05" db="EMBL/GenBank/DDBJ databases">
        <title>Phylogenomic resolution of chytrid fungi.</title>
        <authorList>
            <person name="Stajich J.E."/>
            <person name="Amses K."/>
            <person name="Simmons R."/>
            <person name="Seto K."/>
            <person name="Myers J."/>
            <person name="Bonds A."/>
            <person name="Quandt C.A."/>
            <person name="Barry K."/>
            <person name="Liu P."/>
            <person name="Grigoriev I."/>
            <person name="Longcore J.E."/>
            <person name="James T.Y."/>
        </authorList>
    </citation>
    <scope>NUCLEOTIDE SEQUENCE</scope>
    <source>
        <strain evidence="8">JEL0513</strain>
    </source>
</reference>
<keyword evidence="9" id="KW-1185">Reference proteome</keyword>
<dbReference type="GO" id="GO:0016491">
    <property type="term" value="F:oxidoreductase activity"/>
    <property type="evidence" value="ECO:0007669"/>
    <property type="project" value="InterPro"/>
</dbReference>
<protein>
    <recommendedName>
        <fullName evidence="7">Fatty acid hydroxylase domain-containing protein</fullName>
    </recommendedName>
</protein>
<gene>
    <name evidence="8" type="ORF">HK100_000491</name>
</gene>
<evidence type="ECO:0000259" key="7">
    <source>
        <dbReference type="Pfam" id="PF04116"/>
    </source>
</evidence>
<feature type="transmembrane region" description="Helical" evidence="6">
    <location>
        <begin position="65"/>
        <end position="86"/>
    </location>
</feature>
<dbReference type="Proteomes" id="UP001211907">
    <property type="component" value="Unassembled WGS sequence"/>
</dbReference>
<dbReference type="EMBL" id="JADGJH010000011">
    <property type="protein sequence ID" value="KAJ3142591.1"/>
    <property type="molecule type" value="Genomic_DNA"/>
</dbReference>
<dbReference type="Pfam" id="PF04116">
    <property type="entry name" value="FA_hydroxylase"/>
    <property type="match status" value="1"/>
</dbReference>
<comment type="caution">
    <text evidence="8">The sequence shown here is derived from an EMBL/GenBank/DDBJ whole genome shotgun (WGS) entry which is preliminary data.</text>
</comment>
<feature type="compositionally biased region" description="Polar residues" evidence="5">
    <location>
        <begin position="313"/>
        <end position="322"/>
    </location>
</feature>
<dbReference type="PANTHER" id="PTHR11863">
    <property type="entry name" value="STEROL DESATURASE"/>
    <property type="match status" value="1"/>
</dbReference>
<feature type="transmembrane region" description="Helical" evidence="6">
    <location>
        <begin position="31"/>
        <end position="53"/>
    </location>
</feature>
<evidence type="ECO:0000256" key="1">
    <source>
        <dbReference type="ARBA" id="ARBA00004370"/>
    </source>
</evidence>
<evidence type="ECO:0000256" key="4">
    <source>
        <dbReference type="ARBA" id="ARBA00023136"/>
    </source>
</evidence>
<feature type="domain" description="Fatty acid hydroxylase" evidence="7">
    <location>
        <begin position="74"/>
        <end position="209"/>
    </location>
</feature>
<accession>A0AAD5TCL7</accession>
<feature type="compositionally biased region" description="Low complexity" evidence="5">
    <location>
        <begin position="240"/>
        <end position="253"/>
    </location>
</feature>
<sequence>MNLHNRTIFEIHRIPTDQPQRKPNKVTVPKVIYTVAFQHLIQVTTALVLVVLTRPEDVKEWRMESPLLILIKIAIASVILDTYQYWIHRWFHVNRKLYRMFHSVHHELTVPFAFGALYNHPLEGFLMDTVGGAIPSMLLNMHPWTSAIFYSVATLKTVDDHCGYAWAWSPASLFNSNGAAYHDIHHWGKGGMYNFSQPFYTFWDHLMGTEYETAMARKKLQRETEEYTQQKFLNSSKDVSITSPDAASTSSTDFSDEKNSEDSDTSDSKFTAVKRNSVAAKVASSVLRNRKPVDVRGFDDDDDKTAVGFSEDIGTTSLSPTRSSKRLADKKKKK</sequence>
<keyword evidence="4 6" id="KW-0472">Membrane</keyword>
<dbReference type="AlphaFoldDB" id="A0AAD5TCL7"/>
<name>A0AAD5TCL7_9FUNG</name>
<evidence type="ECO:0000256" key="6">
    <source>
        <dbReference type="SAM" id="Phobius"/>
    </source>
</evidence>
<evidence type="ECO:0000256" key="5">
    <source>
        <dbReference type="SAM" id="MobiDB-lite"/>
    </source>
</evidence>
<feature type="region of interest" description="Disordered" evidence="5">
    <location>
        <begin position="238"/>
        <end position="271"/>
    </location>
</feature>
<feature type="region of interest" description="Disordered" evidence="5">
    <location>
        <begin position="291"/>
        <end position="334"/>
    </location>
</feature>
<dbReference type="GO" id="GO:0008610">
    <property type="term" value="P:lipid biosynthetic process"/>
    <property type="evidence" value="ECO:0007669"/>
    <property type="project" value="InterPro"/>
</dbReference>
<organism evidence="8 9">
    <name type="scientific">Physocladia obscura</name>
    <dbReference type="NCBI Taxonomy" id="109957"/>
    <lineage>
        <taxon>Eukaryota</taxon>
        <taxon>Fungi</taxon>
        <taxon>Fungi incertae sedis</taxon>
        <taxon>Chytridiomycota</taxon>
        <taxon>Chytridiomycota incertae sedis</taxon>
        <taxon>Chytridiomycetes</taxon>
        <taxon>Chytridiales</taxon>
        <taxon>Chytriomycetaceae</taxon>
        <taxon>Physocladia</taxon>
    </lineage>
</organism>
<evidence type="ECO:0000313" key="8">
    <source>
        <dbReference type="EMBL" id="KAJ3142591.1"/>
    </source>
</evidence>
<dbReference type="GO" id="GO:0005506">
    <property type="term" value="F:iron ion binding"/>
    <property type="evidence" value="ECO:0007669"/>
    <property type="project" value="InterPro"/>
</dbReference>
<dbReference type="InterPro" id="IPR050307">
    <property type="entry name" value="Sterol_Desaturase_Related"/>
</dbReference>
<evidence type="ECO:0000256" key="2">
    <source>
        <dbReference type="ARBA" id="ARBA00022692"/>
    </source>
</evidence>
<keyword evidence="3 6" id="KW-1133">Transmembrane helix</keyword>
<dbReference type="GO" id="GO:0016020">
    <property type="term" value="C:membrane"/>
    <property type="evidence" value="ECO:0007669"/>
    <property type="project" value="UniProtKB-SubCell"/>
</dbReference>
<dbReference type="InterPro" id="IPR006694">
    <property type="entry name" value="Fatty_acid_hydroxylase"/>
</dbReference>
<comment type="subcellular location">
    <subcellularLocation>
        <location evidence="1">Membrane</location>
    </subcellularLocation>
</comment>